<dbReference type="KEGG" id="hpse:HPF_10955"/>
<dbReference type="EMBL" id="CP037867">
    <property type="protein sequence ID" value="QBM28207.1"/>
    <property type="molecule type" value="Genomic_DNA"/>
</dbReference>
<gene>
    <name evidence="1" type="primary">kanE</name>
    <name evidence="1" type="ORF">HPF_10955</name>
</gene>
<dbReference type="Proteomes" id="UP000293912">
    <property type="component" value="Chromosome"/>
</dbReference>
<dbReference type="AlphaFoldDB" id="A0A4P6WX67"/>
<dbReference type="GO" id="GO:0016757">
    <property type="term" value="F:glycosyltransferase activity"/>
    <property type="evidence" value="ECO:0007669"/>
    <property type="project" value="UniProtKB-KW"/>
</dbReference>
<evidence type="ECO:0000313" key="1">
    <source>
        <dbReference type="EMBL" id="QBM28207.1"/>
    </source>
</evidence>
<proteinExistence type="predicted"/>
<keyword evidence="1" id="KW-0328">Glycosyltransferase</keyword>
<protein>
    <submittedName>
        <fullName evidence="1">Alpha-D-kanosaminyltransferase</fullName>
        <ecNumber evidence="1">2.4.1.301</ecNumber>
    </submittedName>
</protein>
<dbReference type="Gene3D" id="3.40.50.2000">
    <property type="entry name" value="Glycogen Phosphorylase B"/>
    <property type="match status" value="2"/>
</dbReference>
<dbReference type="PANTHER" id="PTHR12526:SF636">
    <property type="entry name" value="BLL3647 PROTEIN"/>
    <property type="match status" value="1"/>
</dbReference>
<dbReference type="SUPFAM" id="SSF53756">
    <property type="entry name" value="UDP-Glycosyltransferase/glycogen phosphorylase"/>
    <property type="match status" value="1"/>
</dbReference>
<reference evidence="1 2" key="1">
    <citation type="submission" date="2019-03" db="EMBL/GenBank/DDBJ databases">
        <authorList>
            <person name="Sebastian G."/>
            <person name="Baumann P."/>
            <person name="Ruckert C."/>
            <person name="Kalinowski J."/>
            <person name="Nebel B."/>
            <person name="Takors R."/>
            <person name="Blombach B."/>
        </authorList>
    </citation>
    <scope>NUCLEOTIDE SEQUENCE [LARGE SCALE GENOMIC DNA]</scope>
    <source>
        <strain evidence="1 2">DSM 1084</strain>
    </source>
</reference>
<sequence>MRVAYLISEYPKVSHSFIRREIAALERQGVEVLRFAIRGPSDGSPDSADVEELRRTRYVLGAGAMSTLAHVMAAVVRRPRAFMAAARSAWRLSRRAERSLLHHVAYLVEACIVGNWMHKEEVPHLHAHFGSNPATVAMLAAQINGGTFSFTAHGTVETDAAQFIGIPEKVRRAAHVVAVSEYGRSQLCRWVEPSHWKKISVVHCGLDEGYRAPPAQPFNAVRRFVCVGRLSSEKGQFVLIDALGELRRQGVEAELVLAGDGELRSAIEQHCQLRGVADRVRITGWISGADVRKEIEASRALVLSSFAEGLPVVLMEAMACARPVIATRVSGIPELVRDGQDGWVVAPGNALDLAQAMRRCLETEAPQLQAMGEGARARALERHDVDRSAQQLREIFAPLAGASA</sequence>
<dbReference type="EC" id="2.4.1.301" evidence="1"/>
<keyword evidence="1" id="KW-0808">Transferase</keyword>
<accession>A0A4P6WX67</accession>
<keyword evidence="2" id="KW-1185">Reference proteome</keyword>
<evidence type="ECO:0000313" key="2">
    <source>
        <dbReference type="Proteomes" id="UP000293912"/>
    </source>
</evidence>
<dbReference type="Pfam" id="PF13692">
    <property type="entry name" value="Glyco_trans_1_4"/>
    <property type="match status" value="1"/>
</dbReference>
<name>A0A4P6WX67_HYDPS</name>
<dbReference type="PANTHER" id="PTHR12526">
    <property type="entry name" value="GLYCOSYLTRANSFERASE"/>
    <property type="match status" value="1"/>
</dbReference>
<organism evidence="1 2">
    <name type="scientific">Hydrogenophaga pseudoflava</name>
    <name type="common">Pseudomonas carboxydoflava</name>
    <dbReference type="NCBI Taxonomy" id="47421"/>
    <lineage>
        <taxon>Bacteria</taxon>
        <taxon>Pseudomonadati</taxon>
        <taxon>Pseudomonadota</taxon>
        <taxon>Betaproteobacteria</taxon>
        <taxon>Burkholderiales</taxon>
        <taxon>Comamonadaceae</taxon>
        <taxon>Hydrogenophaga</taxon>
    </lineage>
</organism>